<feature type="domain" description="HTH arsR-type" evidence="5">
    <location>
        <begin position="1"/>
        <end position="95"/>
    </location>
</feature>
<dbReference type="InterPro" id="IPR036388">
    <property type="entry name" value="WH-like_DNA-bd_sf"/>
</dbReference>
<dbReference type="STRING" id="1173584.SAMN05444851_2175"/>
<gene>
    <name evidence="6" type="ORF">SAMN05444851_2175</name>
</gene>
<dbReference type="OrthoDB" id="9804742at2"/>
<dbReference type="Gene3D" id="1.10.10.10">
    <property type="entry name" value="Winged helix-like DNA-binding domain superfamily/Winged helix DNA-binding domain"/>
    <property type="match status" value="1"/>
</dbReference>
<evidence type="ECO:0000256" key="3">
    <source>
        <dbReference type="ARBA" id="ARBA00023163"/>
    </source>
</evidence>
<dbReference type="PROSITE" id="PS50987">
    <property type="entry name" value="HTH_ARSR_2"/>
    <property type="match status" value="1"/>
</dbReference>
<evidence type="ECO:0000313" key="6">
    <source>
        <dbReference type="EMBL" id="SEW21285.1"/>
    </source>
</evidence>
<dbReference type="SUPFAM" id="SSF46785">
    <property type="entry name" value="Winged helix' DNA-binding domain"/>
    <property type="match status" value="1"/>
</dbReference>
<dbReference type="PRINTS" id="PR00778">
    <property type="entry name" value="HTHARSR"/>
</dbReference>
<dbReference type="EMBL" id="FOJB01000001">
    <property type="protein sequence ID" value="SEW21285.1"/>
    <property type="molecule type" value="Genomic_DNA"/>
</dbReference>
<protein>
    <submittedName>
        <fullName evidence="6">Transcriptional regulator, ArsR family</fullName>
    </submittedName>
</protein>
<dbReference type="CDD" id="cd00090">
    <property type="entry name" value="HTH_ARSR"/>
    <property type="match status" value="1"/>
</dbReference>
<accession>A0A1I0Q322</accession>
<keyword evidence="3" id="KW-0804">Transcription</keyword>
<evidence type="ECO:0000256" key="4">
    <source>
        <dbReference type="SAM" id="MobiDB-lite"/>
    </source>
</evidence>
<dbReference type="GO" id="GO:0003700">
    <property type="term" value="F:DNA-binding transcription factor activity"/>
    <property type="evidence" value="ECO:0007669"/>
    <property type="project" value="InterPro"/>
</dbReference>
<evidence type="ECO:0000259" key="5">
    <source>
        <dbReference type="PROSITE" id="PS50987"/>
    </source>
</evidence>
<dbReference type="AlphaFoldDB" id="A0A1I0Q322"/>
<dbReference type="SMART" id="SM00418">
    <property type="entry name" value="HTH_ARSR"/>
    <property type="match status" value="1"/>
</dbReference>
<feature type="region of interest" description="Disordered" evidence="4">
    <location>
        <begin position="107"/>
        <end position="126"/>
    </location>
</feature>
<dbReference type="InterPro" id="IPR011991">
    <property type="entry name" value="ArsR-like_HTH"/>
</dbReference>
<dbReference type="PANTHER" id="PTHR43132">
    <property type="entry name" value="ARSENICAL RESISTANCE OPERON REPRESSOR ARSR-RELATED"/>
    <property type="match status" value="1"/>
</dbReference>
<evidence type="ECO:0000256" key="2">
    <source>
        <dbReference type="ARBA" id="ARBA00023125"/>
    </source>
</evidence>
<dbReference type="Proteomes" id="UP000199650">
    <property type="component" value="Unassembled WGS sequence"/>
</dbReference>
<dbReference type="NCBIfam" id="NF033788">
    <property type="entry name" value="HTH_metalloreg"/>
    <property type="match status" value="1"/>
</dbReference>
<reference evidence="6 7" key="1">
    <citation type="submission" date="2016-10" db="EMBL/GenBank/DDBJ databases">
        <authorList>
            <person name="de Groot N.N."/>
        </authorList>
    </citation>
    <scope>NUCLEOTIDE SEQUENCE [LARGE SCALE GENOMIC DNA]</scope>
    <source>
        <strain evidence="6 7">DSM 29439</strain>
    </source>
</reference>
<sequence length="126" mass="12927">MKQSRVLRSLSAMAHDTRLEIVRLLVPLGKDGLAAGAIAEALGVSASGLSFHLSQLEAAGLVTSRKASRHVIYAADCKALGGVIAYLLNDCCARDPDICACTDTTEGVSTLSKGGTDHSGSGIAKT</sequence>
<name>A0A1I0Q322_9RHOB</name>
<keyword evidence="7" id="KW-1185">Reference proteome</keyword>
<evidence type="ECO:0000256" key="1">
    <source>
        <dbReference type="ARBA" id="ARBA00023015"/>
    </source>
</evidence>
<dbReference type="Pfam" id="PF12840">
    <property type="entry name" value="HTH_20"/>
    <property type="match status" value="1"/>
</dbReference>
<proteinExistence type="predicted"/>
<keyword evidence="2" id="KW-0238">DNA-binding</keyword>
<evidence type="ECO:0000313" key="7">
    <source>
        <dbReference type="Proteomes" id="UP000199650"/>
    </source>
</evidence>
<dbReference type="GO" id="GO:0003677">
    <property type="term" value="F:DNA binding"/>
    <property type="evidence" value="ECO:0007669"/>
    <property type="project" value="UniProtKB-KW"/>
</dbReference>
<keyword evidence="1" id="KW-0805">Transcription regulation</keyword>
<dbReference type="InterPro" id="IPR001845">
    <property type="entry name" value="HTH_ArsR_DNA-bd_dom"/>
</dbReference>
<dbReference type="PANTHER" id="PTHR43132:SF2">
    <property type="entry name" value="ARSENICAL RESISTANCE OPERON REPRESSOR ARSR-RELATED"/>
    <property type="match status" value="1"/>
</dbReference>
<dbReference type="InterPro" id="IPR036390">
    <property type="entry name" value="WH_DNA-bd_sf"/>
</dbReference>
<organism evidence="6 7">
    <name type="scientific">Aliiroseovarius sediminilitoris</name>
    <dbReference type="NCBI Taxonomy" id="1173584"/>
    <lineage>
        <taxon>Bacteria</taxon>
        <taxon>Pseudomonadati</taxon>
        <taxon>Pseudomonadota</taxon>
        <taxon>Alphaproteobacteria</taxon>
        <taxon>Rhodobacterales</taxon>
        <taxon>Paracoccaceae</taxon>
        <taxon>Aliiroseovarius</taxon>
    </lineage>
</organism>
<dbReference type="InterPro" id="IPR051011">
    <property type="entry name" value="Metal_resp_trans_reg"/>
</dbReference>